<keyword evidence="2" id="KW-1185">Reference proteome</keyword>
<accession>A0A0S4LAN6</accession>
<evidence type="ECO:0000313" key="2">
    <source>
        <dbReference type="Proteomes" id="UP000199032"/>
    </source>
</evidence>
<proteinExistence type="predicted"/>
<organism evidence="1 2">
    <name type="scientific">Candidatus Nitrospira nitrosa</name>
    <dbReference type="NCBI Taxonomy" id="1742972"/>
    <lineage>
        <taxon>Bacteria</taxon>
        <taxon>Pseudomonadati</taxon>
        <taxon>Nitrospirota</taxon>
        <taxon>Nitrospiria</taxon>
        <taxon>Nitrospirales</taxon>
        <taxon>Nitrospiraceae</taxon>
        <taxon>Nitrospira</taxon>
    </lineage>
</organism>
<dbReference type="Proteomes" id="UP000199032">
    <property type="component" value="Unassembled WGS sequence"/>
</dbReference>
<protein>
    <submittedName>
        <fullName evidence="1">Uncharacterized protein</fullName>
    </submittedName>
</protein>
<name>A0A0S4LAN6_9BACT</name>
<reference evidence="1 2" key="1">
    <citation type="submission" date="2015-10" db="EMBL/GenBank/DDBJ databases">
        <authorList>
            <person name="Gilbert D.G."/>
        </authorList>
    </citation>
    <scope>NUCLEOTIDE SEQUENCE [LARGE SCALE GENOMIC DNA]</scope>
    <source>
        <strain evidence="1">COMA1</strain>
    </source>
</reference>
<dbReference type="AlphaFoldDB" id="A0A0S4LAN6"/>
<evidence type="ECO:0000313" key="1">
    <source>
        <dbReference type="EMBL" id="CUS33704.1"/>
    </source>
</evidence>
<gene>
    <name evidence="1" type="ORF">COMA1_11300</name>
</gene>
<sequence>MGTVTTRSLAGMVMTSWKVNPGTTDWKVTLVTTCYWGKAAMTS</sequence>
<dbReference type="EMBL" id="CZQA01000001">
    <property type="protein sequence ID" value="CUS33704.1"/>
    <property type="molecule type" value="Genomic_DNA"/>
</dbReference>